<evidence type="ECO:0000313" key="4">
    <source>
        <dbReference type="Proteomes" id="UP000469452"/>
    </source>
</evidence>
<evidence type="ECO:0000256" key="1">
    <source>
        <dbReference type="SAM" id="Phobius"/>
    </source>
</evidence>
<comment type="caution">
    <text evidence="3">The sequence shown here is derived from an EMBL/GenBank/DDBJ whole genome shotgun (WGS) entry which is preliminary data.</text>
</comment>
<feature type="transmembrane region" description="Helical" evidence="1">
    <location>
        <begin position="324"/>
        <end position="343"/>
    </location>
</feature>
<dbReference type="EMBL" id="VJMI01011904">
    <property type="protein sequence ID" value="KAF0751527.1"/>
    <property type="molecule type" value="Genomic_DNA"/>
</dbReference>
<dbReference type="VEuPathDB" id="FungiDB:H257_04180"/>
<proteinExistence type="predicted"/>
<protein>
    <recommendedName>
        <fullName evidence="2">DUF4097 domain-containing protein</fullName>
    </recommendedName>
</protein>
<feature type="transmembrane region" description="Helical" evidence="1">
    <location>
        <begin position="229"/>
        <end position="251"/>
    </location>
</feature>
<feature type="transmembrane region" description="Helical" evidence="1">
    <location>
        <begin position="263"/>
        <end position="285"/>
    </location>
</feature>
<keyword evidence="1" id="KW-0472">Membrane</keyword>
<feature type="transmembrane region" description="Helical" evidence="1">
    <location>
        <begin position="88"/>
        <end position="109"/>
    </location>
</feature>
<evidence type="ECO:0000313" key="3">
    <source>
        <dbReference type="EMBL" id="KAF0751527.1"/>
    </source>
</evidence>
<accession>A0A6A5AD91</accession>
<sequence>MSAMQPRTVLRQTTLPQATETTPLIRRFCLVNFVLCLGAAPMFFVFATKAMTFQVLYVAGGALAISSLLASALGILKSTPSLVWSMMFAVAAAYGLISAGGLCVLYLPYASAELTSATDSQYAKSVVLPSELKSQAVVERLYLQVGGAVQLVLGLIASYQVRLLFHVLGEKRASVAFLQAFSAFMIPLSLLFIAGGQYIISSQTLASAPYTGLPCISLLSNESQLVGSLAGIFIYICGLMVLVLSLLAFIGSGFEYRRLLNTFSWLAFLTAVLLIGAAVACLAVTSNVEKSVINNWATIRVVLPPTLQARYDKSQFVLFVQRNLYGMAYVGIISGLFMLLQSLSAQSIREIMNVVKRRAAQDKRCALDPELHPEFVARREVRPYWTLLFKSSKRNQRICMRVICGVATLLLLAITVMMTLSVVFTTQCASISKADESRSYRLGNATTPCASYRLQNTFAAGRLQLVRSTTTQGNVTFQQNAVSDKFLAGQAFQSSVDADNVCSVAATPTNSATFMWFDTSCQVANVKIELPMLVAGGRVPFVSLASKSTAIDINLLQNGSSTLVQGLNVTSDLANINGFGVYIGSGGLSVTSTSGEVNMSTVFVNATRGALGGKTPSTLTSSLGSVSLANATLVDSPLTMSTDVAGIVVQNVAATVSHGRSNVALSSGSGGIVVSGLTADWISMQTTSGAITTDGLISSGTGPFTGRIDVTSIGGDVRLLNTVAKGYVHVETNSGNVVVHLASTSFVGLYYVRSEYGRVSVRYSNSSYDSVKSLPTADPRESQGLINCDTSCHFVGDIYIRTIYGNIDVLVGCKDTTCA</sequence>
<reference evidence="3 4" key="1">
    <citation type="submission" date="2019-06" db="EMBL/GenBank/DDBJ databases">
        <title>Genomics analysis of Aphanomyces spp. identifies a new class of oomycete effector associated with host adaptation.</title>
        <authorList>
            <person name="Gaulin E."/>
        </authorList>
    </citation>
    <scope>NUCLEOTIDE SEQUENCE [LARGE SCALE GENOMIC DNA]</scope>
    <source>
        <strain evidence="3 4">E</strain>
    </source>
</reference>
<feature type="domain" description="DUF4097" evidence="2">
    <location>
        <begin position="588"/>
        <end position="767"/>
    </location>
</feature>
<organism evidence="3 4">
    <name type="scientific">Aphanomyces astaci</name>
    <name type="common">Crayfish plague agent</name>
    <dbReference type="NCBI Taxonomy" id="112090"/>
    <lineage>
        <taxon>Eukaryota</taxon>
        <taxon>Sar</taxon>
        <taxon>Stramenopiles</taxon>
        <taxon>Oomycota</taxon>
        <taxon>Saprolegniomycetes</taxon>
        <taxon>Saprolegniales</taxon>
        <taxon>Verrucalvaceae</taxon>
        <taxon>Aphanomyces</taxon>
    </lineage>
</organism>
<feature type="transmembrane region" description="Helical" evidence="1">
    <location>
        <begin position="177"/>
        <end position="200"/>
    </location>
</feature>
<keyword evidence="1" id="KW-0812">Transmembrane</keyword>
<dbReference type="Pfam" id="PF13349">
    <property type="entry name" value="DUF4097"/>
    <property type="match status" value="1"/>
</dbReference>
<feature type="transmembrane region" description="Helical" evidence="1">
    <location>
        <begin position="141"/>
        <end position="165"/>
    </location>
</feature>
<keyword evidence="1" id="KW-1133">Transmembrane helix</keyword>
<gene>
    <name evidence="3" type="ORF">AaE_006347</name>
</gene>
<feature type="transmembrane region" description="Helical" evidence="1">
    <location>
        <begin position="398"/>
        <end position="424"/>
    </location>
</feature>
<feature type="transmembrane region" description="Helical" evidence="1">
    <location>
        <begin position="54"/>
        <end position="76"/>
    </location>
</feature>
<feature type="transmembrane region" description="Helical" evidence="1">
    <location>
        <begin position="28"/>
        <end position="48"/>
    </location>
</feature>
<dbReference type="Proteomes" id="UP000469452">
    <property type="component" value="Unassembled WGS sequence"/>
</dbReference>
<dbReference type="InterPro" id="IPR025164">
    <property type="entry name" value="Toastrack_DUF4097"/>
</dbReference>
<name>A0A6A5AD91_APHAT</name>
<evidence type="ECO:0000259" key="2">
    <source>
        <dbReference type="Pfam" id="PF13349"/>
    </source>
</evidence>
<dbReference type="AlphaFoldDB" id="A0A6A5AD91"/>